<feature type="domain" description="Glutaredoxin" evidence="1">
    <location>
        <begin position="19"/>
        <end position="66"/>
    </location>
</feature>
<dbReference type="PROSITE" id="PS51354">
    <property type="entry name" value="GLUTAREDOXIN_2"/>
    <property type="match status" value="1"/>
</dbReference>
<dbReference type="Gene3D" id="3.40.30.10">
    <property type="entry name" value="Glutaredoxin"/>
    <property type="match status" value="1"/>
</dbReference>
<proteinExistence type="predicted"/>
<dbReference type="InterPro" id="IPR002109">
    <property type="entry name" value="Glutaredoxin"/>
</dbReference>
<evidence type="ECO:0000313" key="2">
    <source>
        <dbReference type="EMBL" id="PAY22001.1"/>
    </source>
</evidence>
<dbReference type="SUPFAM" id="SSF52833">
    <property type="entry name" value="Thioredoxin-like"/>
    <property type="match status" value="1"/>
</dbReference>
<dbReference type="CDD" id="cd02976">
    <property type="entry name" value="NrdH"/>
    <property type="match status" value="1"/>
</dbReference>
<keyword evidence="3" id="KW-1185">Reference proteome</keyword>
<dbReference type="EMBL" id="NTGA01000033">
    <property type="protein sequence ID" value="PAY22001.1"/>
    <property type="molecule type" value="Genomic_DNA"/>
</dbReference>
<name>A0A2A2WLE8_9ACTN</name>
<evidence type="ECO:0000313" key="3">
    <source>
        <dbReference type="Proteomes" id="UP000218810"/>
    </source>
</evidence>
<evidence type="ECO:0000259" key="1">
    <source>
        <dbReference type="Pfam" id="PF00462"/>
    </source>
</evidence>
<sequence>MPHYDYAGGAVPAMTGLLVTLYGRESCPPCMRTKKLLDQAGVAFLYVDVDEDPDALEGLTEQDWVTALPVVITPELQWCGYRPEHIRTITTRYGPS</sequence>
<dbReference type="Proteomes" id="UP000218810">
    <property type="component" value="Unassembled WGS sequence"/>
</dbReference>
<organism evidence="2 3">
    <name type="scientific">Dietzia natronolimnaea</name>
    <dbReference type="NCBI Taxonomy" id="161920"/>
    <lineage>
        <taxon>Bacteria</taxon>
        <taxon>Bacillati</taxon>
        <taxon>Actinomycetota</taxon>
        <taxon>Actinomycetes</taxon>
        <taxon>Mycobacteriales</taxon>
        <taxon>Dietziaceae</taxon>
        <taxon>Dietzia</taxon>
    </lineage>
</organism>
<dbReference type="InterPro" id="IPR036249">
    <property type="entry name" value="Thioredoxin-like_sf"/>
</dbReference>
<reference evidence="3" key="1">
    <citation type="submission" date="2017-09" db="EMBL/GenBank/DDBJ databases">
        <authorList>
            <person name="Zhang Y."/>
            <person name="Huang X."/>
            <person name="Liu J."/>
            <person name="Lu L."/>
            <person name="Peng K."/>
        </authorList>
    </citation>
    <scope>NUCLEOTIDE SEQUENCE [LARGE SCALE GENOMIC DNA]</scope>
    <source>
        <strain evidence="3">S-XJ-1</strain>
    </source>
</reference>
<accession>A0A2A2WLE8</accession>
<dbReference type="Pfam" id="PF00462">
    <property type="entry name" value="Glutaredoxin"/>
    <property type="match status" value="1"/>
</dbReference>
<comment type="caution">
    <text evidence="2">The sequence shown here is derived from an EMBL/GenBank/DDBJ whole genome shotgun (WGS) entry which is preliminary data.</text>
</comment>
<dbReference type="AlphaFoldDB" id="A0A2A2WLE8"/>
<protein>
    <submittedName>
        <fullName evidence="2">NrdH-redoxin</fullName>
    </submittedName>
</protein>
<gene>
    <name evidence="2" type="ORF">CEY15_15925</name>
</gene>